<evidence type="ECO:0000313" key="5">
    <source>
        <dbReference type="EMBL" id="NKC04920.1"/>
    </source>
</evidence>
<protein>
    <submittedName>
        <fullName evidence="5">FAD-dependent oxidoreductase</fullName>
    </submittedName>
</protein>
<evidence type="ECO:0000313" key="6">
    <source>
        <dbReference type="Proteomes" id="UP000704467"/>
    </source>
</evidence>
<organism evidence="5 6">
    <name type="scientific">Brucella haematophila</name>
    <dbReference type="NCBI Taxonomy" id="419474"/>
    <lineage>
        <taxon>Bacteria</taxon>
        <taxon>Pseudomonadati</taxon>
        <taxon>Pseudomonadota</taxon>
        <taxon>Alphaproteobacteria</taxon>
        <taxon>Hyphomicrobiales</taxon>
        <taxon>Brucellaceae</taxon>
        <taxon>Brucella/Ochrobactrum group</taxon>
        <taxon>Brucella</taxon>
    </lineage>
</organism>
<gene>
    <name evidence="5" type="ORF">HED55_22345</name>
</gene>
<keyword evidence="6" id="KW-1185">Reference proteome</keyword>
<name>A0ABX1DPQ0_9HYPH</name>
<reference evidence="5 6" key="1">
    <citation type="submission" date="2020-03" db="EMBL/GenBank/DDBJ databases">
        <title>Whole genome sequencing of clinical and environmental type strains of Ochrobactrum.</title>
        <authorList>
            <person name="Dharne M."/>
        </authorList>
    </citation>
    <scope>NUCLEOTIDE SEQUENCE [LARGE SCALE GENOMIC DNA]</scope>
    <source>
        <strain evidence="5 6">CIP 109452</strain>
    </source>
</reference>
<dbReference type="PANTHER" id="PTHR43498:SF1">
    <property type="entry name" value="COB--COM HETERODISULFIDE REDUCTASE IRON-SULFUR SUBUNIT A"/>
    <property type="match status" value="1"/>
</dbReference>
<evidence type="ECO:0000256" key="2">
    <source>
        <dbReference type="ARBA" id="ARBA00023002"/>
    </source>
</evidence>
<evidence type="ECO:0000256" key="1">
    <source>
        <dbReference type="ARBA" id="ARBA00022723"/>
    </source>
</evidence>
<proteinExistence type="predicted"/>
<sequence length="65" mass="6674">MGSGCNISATHEVQASARVSSPCYALGQAAGTAAAIALEQDCNSRSVRVNLLQRKLKDAGVILSL</sequence>
<dbReference type="PANTHER" id="PTHR43498">
    <property type="entry name" value="FERREDOXIN:COB-COM HETERODISULFIDE REDUCTASE SUBUNIT A"/>
    <property type="match status" value="1"/>
</dbReference>
<comment type="caution">
    <text evidence="5">The sequence shown here is derived from an EMBL/GenBank/DDBJ whole genome shotgun (WGS) entry which is preliminary data.</text>
</comment>
<dbReference type="InterPro" id="IPR039650">
    <property type="entry name" value="HdrA-like"/>
</dbReference>
<keyword evidence="3" id="KW-0408">Iron</keyword>
<keyword evidence="4" id="KW-0411">Iron-sulfur</keyword>
<accession>A0ABX1DPQ0</accession>
<keyword evidence="2" id="KW-0560">Oxidoreductase</keyword>
<dbReference type="EMBL" id="JAAVLN010000003">
    <property type="protein sequence ID" value="NKC04920.1"/>
    <property type="molecule type" value="Genomic_DNA"/>
</dbReference>
<dbReference type="Pfam" id="PF12831">
    <property type="entry name" value="FAD_oxidored"/>
    <property type="match status" value="1"/>
</dbReference>
<evidence type="ECO:0000256" key="4">
    <source>
        <dbReference type="ARBA" id="ARBA00023014"/>
    </source>
</evidence>
<dbReference type="Proteomes" id="UP000704467">
    <property type="component" value="Unassembled WGS sequence"/>
</dbReference>
<dbReference type="RefSeq" id="WP_138784651.1">
    <property type="nucleotide sequence ID" value="NZ_JBHEEQ010000001.1"/>
</dbReference>
<keyword evidence="1" id="KW-0479">Metal-binding</keyword>
<evidence type="ECO:0000256" key="3">
    <source>
        <dbReference type="ARBA" id="ARBA00023004"/>
    </source>
</evidence>